<organism evidence="10 11">
    <name type="scientific">Halotalea alkalilenta</name>
    <dbReference type="NCBI Taxonomy" id="376489"/>
    <lineage>
        <taxon>Bacteria</taxon>
        <taxon>Pseudomonadati</taxon>
        <taxon>Pseudomonadota</taxon>
        <taxon>Gammaproteobacteria</taxon>
        <taxon>Oceanospirillales</taxon>
        <taxon>Halomonadaceae</taxon>
        <taxon>Halotalea</taxon>
    </lineage>
</organism>
<dbReference type="KEGG" id="haa:A5892_05030"/>
<dbReference type="EMBL" id="CP015243">
    <property type="protein sequence ID" value="ANF56911.1"/>
    <property type="molecule type" value="Genomic_DNA"/>
</dbReference>
<accession>A0A172YCD3</accession>
<dbReference type="STRING" id="376489.A5892_05030"/>
<dbReference type="UniPathway" id="UPA00148"/>
<dbReference type="PROSITE" id="PS00840">
    <property type="entry name" value="SUMT_2"/>
    <property type="match status" value="1"/>
</dbReference>
<dbReference type="AlphaFoldDB" id="A0A172YCD3"/>
<dbReference type="NCBIfam" id="TIGR01467">
    <property type="entry name" value="cobI_cbiL"/>
    <property type="match status" value="1"/>
</dbReference>
<dbReference type="Pfam" id="PF00590">
    <property type="entry name" value="TP_methylase"/>
    <property type="match status" value="1"/>
</dbReference>
<dbReference type="PIRSF" id="PIRSF036427">
    <property type="entry name" value="Precrrn-2_mtase"/>
    <property type="match status" value="1"/>
</dbReference>
<name>A0A172YCD3_9GAMM</name>
<keyword evidence="5 8" id="KW-0808">Transferase</keyword>
<evidence type="ECO:0000256" key="6">
    <source>
        <dbReference type="ARBA" id="ARBA00022691"/>
    </source>
</evidence>
<proteinExistence type="inferred from homology"/>
<keyword evidence="6" id="KW-0949">S-adenosyl-L-methionine</keyword>
<dbReference type="InterPro" id="IPR035996">
    <property type="entry name" value="4pyrrol_Methylase_sf"/>
</dbReference>
<evidence type="ECO:0000256" key="2">
    <source>
        <dbReference type="ARBA" id="ARBA00005879"/>
    </source>
</evidence>
<dbReference type="CDD" id="cd11645">
    <property type="entry name" value="Precorrin_2_C20_MT"/>
    <property type="match status" value="1"/>
</dbReference>
<evidence type="ECO:0000256" key="4">
    <source>
        <dbReference type="ARBA" id="ARBA00022603"/>
    </source>
</evidence>
<dbReference type="InterPro" id="IPR014776">
    <property type="entry name" value="4pyrrole_Mease_sub2"/>
</dbReference>
<evidence type="ECO:0000256" key="8">
    <source>
        <dbReference type="RuleBase" id="RU003960"/>
    </source>
</evidence>
<reference evidence="10 11" key="1">
    <citation type="submission" date="2016-04" db="EMBL/GenBank/DDBJ databases">
        <title>Complete Genome Sequence of Halotalea alkalilenta IHB B 13600.</title>
        <authorList>
            <person name="Swarnkar M.K."/>
            <person name="Sharma A."/>
            <person name="Kaushal K."/>
            <person name="Soni R."/>
            <person name="Rana S."/>
            <person name="Singh A.K."/>
            <person name="Gulati A."/>
        </authorList>
    </citation>
    <scope>NUCLEOTIDE SEQUENCE [LARGE SCALE GENOMIC DNA]</scope>
    <source>
        <strain evidence="10 11">IHB B 13600</strain>
    </source>
</reference>
<evidence type="ECO:0000256" key="3">
    <source>
        <dbReference type="ARBA" id="ARBA00022573"/>
    </source>
</evidence>
<dbReference type="GO" id="GO:0032259">
    <property type="term" value="P:methylation"/>
    <property type="evidence" value="ECO:0007669"/>
    <property type="project" value="UniProtKB-KW"/>
</dbReference>
<dbReference type="NCBIfam" id="NF004647">
    <property type="entry name" value="PRK05990.1"/>
    <property type="match status" value="1"/>
</dbReference>
<feature type="domain" description="Tetrapyrrole methylase" evidence="9">
    <location>
        <begin position="7"/>
        <end position="223"/>
    </location>
</feature>
<dbReference type="GO" id="GO:0030788">
    <property type="term" value="F:precorrin-2 C20-methyltransferase activity"/>
    <property type="evidence" value="ECO:0007669"/>
    <property type="project" value="InterPro"/>
</dbReference>
<evidence type="ECO:0000259" key="9">
    <source>
        <dbReference type="Pfam" id="PF00590"/>
    </source>
</evidence>
<keyword evidence="3" id="KW-0169">Cobalamin biosynthesis</keyword>
<dbReference type="InterPro" id="IPR006364">
    <property type="entry name" value="CobI/CbiL/CobIJ_dom"/>
</dbReference>
<protein>
    <submittedName>
        <fullName evidence="10">Precorrin-2 C(20)-methyltransferase</fullName>
    </submittedName>
</protein>
<comment type="pathway">
    <text evidence="1">Cofactor biosynthesis; adenosylcobalamin biosynthesis.</text>
</comment>
<dbReference type="Gene3D" id="3.40.1010.10">
    <property type="entry name" value="Cobalt-precorrin-4 Transmethylase, Domain 1"/>
    <property type="match status" value="1"/>
</dbReference>
<dbReference type="GO" id="GO:0009236">
    <property type="term" value="P:cobalamin biosynthetic process"/>
    <property type="evidence" value="ECO:0007669"/>
    <property type="project" value="UniProtKB-UniRule"/>
</dbReference>
<evidence type="ECO:0000313" key="11">
    <source>
        <dbReference type="Proteomes" id="UP000077875"/>
    </source>
</evidence>
<evidence type="ECO:0000256" key="5">
    <source>
        <dbReference type="ARBA" id="ARBA00022679"/>
    </source>
</evidence>
<dbReference type="InterPro" id="IPR014777">
    <property type="entry name" value="4pyrrole_Mease_sub1"/>
</dbReference>
<dbReference type="SUPFAM" id="SSF53790">
    <property type="entry name" value="Tetrapyrrole methylase"/>
    <property type="match status" value="1"/>
</dbReference>
<keyword evidence="4 8" id="KW-0489">Methyltransferase</keyword>
<dbReference type="PANTHER" id="PTHR43467">
    <property type="entry name" value="COBALT-PRECORRIN-2 C(20)-METHYLTRANSFERASE"/>
    <property type="match status" value="1"/>
</dbReference>
<dbReference type="Proteomes" id="UP000077875">
    <property type="component" value="Chromosome"/>
</dbReference>
<dbReference type="InterPro" id="IPR003043">
    <property type="entry name" value="Uropor_MeTrfase_CS"/>
</dbReference>
<gene>
    <name evidence="10" type="ORF">A5892_05030</name>
</gene>
<dbReference type="InterPro" id="IPR000878">
    <property type="entry name" value="4pyrrol_Mease"/>
</dbReference>
<dbReference type="Gene3D" id="3.30.950.10">
    <property type="entry name" value="Methyltransferase, Cobalt-precorrin-4 Transmethylase, Domain 2"/>
    <property type="match status" value="1"/>
</dbReference>
<sequence length="256" mass="27562">MSGAGRLLGVGVGPGDPELLTLKAVRALEQADLIAYFAKAGNRSHALSVVADFLPRGLERLALEYPVTTELDRFDPEYRRQIDAFYADSARLLAAHLEAGRTVAVLSEGDPLFFGSYMHLHVRLAHRFDAEVIPGVTGMSGGWSSAQLPICQGDDVFSVIPATLDEATLSARLASSEAAVIMKVGRNLAKVRRSLAASGRLERAVYVERATQPGALTLPLTLKADDAAPYFSLVLVPGWSSLEFESPLWTPSEEGR</sequence>
<evidence type="ECO:0000256" key="7">
    <source>
        <dbReference type="PIRNR" id="PIRNR036427"/>
    </source>
</evidence>
<dbReference type="InterPro" id="IPR012382">
    <property type="entry name" value="CobI/CbiL"/>
</dbReference>
<comment type="similarity">
    <text evidence="2 7 8">Belongs to the precorrin methyltransferase family.</text>
</comment>
<dbReference type="PANTHER" id="PTHR43467:SF2">
    <property type="entry name" value="COBALT-PRECORRIN-2 C(20)-METHYLTRANSFERASE"/>
    <property type="match status" value="1"/>
</dbReference>
<keyword evidence="11" id="KW-1185">Reference proteome</keyword>
<evidence type="ECO:0000256" key="1">
    <source>
        <dbReference type="ARBA" id="ARBA00004953"/>
    </source>
</evidence>
<evidence type="ECO:0000313" key="10">
    <source>
        <dbReference type="EMBL" id="ANF56911.1"/>
    </source>
</evidence>